<feature type="compositionally biased region" description="Polar residues" evidence="6">
    <location>
        <begin position="561"/>
        <end position="601"/>
    </location>
</feature>
<name>A0A0P4W3A4_SCYOL</name>
<keyword evidence="7" id="KW-0472">Membrane</keyword>
<accession>A0A0P4W3A4</accession>
<feature type="compositionally biased region" description="Pro residues" evidence="6">
    <location>
        <begin position="1131"/>
        <end position="1145"/>
    </location>
</feature>
<feature type="chain" id="PRO_5006070251" description="Sushi domain-containing protein" evidence="8">
    <location>
        <begin position="20"/>
        <end position="1219"/>
    </location>
</feature>
<evidence type="ECO:0000256" key="6">
    <source>
        <dbReference type="SAM" id="MobiDB-lite"/>
    </source>
</evidence>
<keyword evidence="4" id="KW-0325">Glycoprotein</keyword>
<feature type="domain" description="Sushi" evidence="9">
    <location>
        <begin position="341"/>
        <end position="402"/>
    </location>
</feature>
<reference evidence="10" key="1">
    <citation type="submission" date="2015-09" db="EMBL/GenBank/DDBJ databases">
        <title>Scylla olivacea transcriptome.</title>
        <authorList>
            <person name="Ikhwanuddin M."/>
        </authorList>
    </citation>
    <scope>NUCLEOTIDE SEQUENCE</scope>
</reference>
<feature type="region of interest" description="Disordered" evidence="6">
    <location>
        <begin position="648"/>
        <end position="1019"/>
    </location>
</feature>
<keyword evidence="7" id="KW-1133">Transmembrane helix</keyword>
<dbReference type="CDD" id="cd14686">
    <property type="entry name" value="bZIP"/>
    <property type="match status" value="1"/>
</dbReference>
<keyword evidence="7" id="KW-0812">Transmembrane</keyword>
<dbReference type="CDD" id="cd00033">
    <property type="entry name" value="CCP"/>
    <property type="match status" value="4"/>
</dbReference>
<dbReference type="SUPFAM" id="SSF57535">
    <property type="entry name" value="Complement control module/SCR domain"/>
    <property type="match status" value="5"/>
</dbReference>
<feature type="compositionally biased region" description="Polar residues" evidence="6">
    <location>
        <begin position="894"/>
        <end position="907"/>
    </location>
</feature>
<keyword evidence="3" id="KW-1015">Disulfide bond</keyword>
<feature type="compositionally biased region" description="Low complexity" evidence="6">
    <location>
        <begin position="602"/>
        <end position="614"/>
    </location>
</feature>
<feature type="signal peptide" evidence="8">
    <location>
        <begin position="1"/>
        <end position="19"/>
    </location>
</feature>
<feature type="compositionally biased region" description="Basic and acidic residues" evidence="6">
    <location>
        <begin position="1158"/>
        <end position="1179"/>
    </location>
</feature>
<evidence type="ECO:0000256" key="4">
    <source>
        <dbReference type="ARBA" id="ARBA00023180"/>
    </source>
</evidence>
<feature type="transmembrane region" description="Helical" evidence="7">
    <location>
        <begin position="420"/>
        <end position="444"/>
    </location>
</feature>
<feature type="region of interest" description="Disordered" evidence="6">
    <location>
        <begin position="459"/>
        <end position="488"/>
    </location>
</feature>
<dbReference type="PANTHER" id="PTHR19325">
    <property type="entry name" value="COMPLEMENT COMPONENT-RELATED SUSHI DOMAIN-CONTAINING"/>
    <property type="match status" value="1"/>
</dbReference>
<dbReference type="InterPro" id="IPR035976">
    <property type="entry name" value="Sushi/SCR/CCP_sf"/>
</dbReference>
<evidence type="ECO:0000256" key="7">
    <source>
        <dbReference type="SAM" id="Phobius"/>
    </source>
</evidence>
<dbReference type="AlphaFoldDB" id="A0A0P4W3A4"/>
<feature type="compositionally biased region" description="Basic and acidic residues" evidence="6">
    <location>
        <begin position="1075"/>
        <end position="1097"/>
    </location>
</feature>
<sequence>MYWWSVMVVVAWTVVVVMAVVMMVVTAADGDDEVNLISTRTNMSADRCASLLIPQGQVLPHKRSYLVGDMVTVRCARGFMSRWKVVCGPKGKWQAPDGFLISRCRYVQCGPPDDIPQGKVEVLKSPPLYMGPGRVSTRVGAVGKGGEVWYPENSVAQYSCEAGYRLLTSHTSYSSHLSHHLTCRHGEWQGELPQCVSQGCRAREPVMNGYYFEITGSWDGQEYPANARIQFVCHTGYVLSGPDQFTCEKGGVWVPRKKVPHCEPLQELIGAELCPVPPEVANTEQKLVRGLVTTKGAVEGTEVSYRCRPHYRNTLAPCVTHILTCKGGLWEGTSPKCEEFYSCMPPPNIRHGTLSDSVSSFPVQAQVYYQCESGYKLMGPSVVTCQEDTGCWTPRLLPVCRRLHQYRDEQLRGDTSILDIHTILVATTGSVIGILLIVLALILYQRAVSPKLVRLRNSGSSGVVDIPPPPHPRPASAPPPHPDHDPDRVALIAFPDEQGVPPTYEEAVRHRPAIFEPPGGAGGAGRYTPHAPRSRAHRVGVPGVVGVAVGGRRSRHRDNPDNISYQSIGSARQSSSWSACDSLGSTDTVAAASDSTNVTVDTQSSGGASTGSQAPSCRALAGSLASFDTSSLVNNEGEPLLEEAEAYEGGMEEHPPHHPHHHPHPHQYPSQPPPAASPTYPALHTYATYTSSSPAPHASTCPSTSPSPTLAWPHVPEPSQGIEDDNYAVPPPHPRPVTSAAVPEEPLRQLPSASDYDNAPLRPSEAAAAAAARVRSGSDHAVPSPPPGVTQGQVSEYLAWRNERLNGNMRSSSLPGHLPRPPGQDEPPAAALDRLHPTRSEDELSGGSGSPSSRHQHRGGSITPSSASSRNQSPRTVAAEARLRQAAAPRKNSQRNSANLGASSNLQEELFRLINPDYISDGDGSREGAERPRAYSLGVPALSRGGGSSDKPSGKTGGSGGMGVERTNPSMHLLSTTKPPPPQGTSIGYRGHPQQPHPGLIRDSAADGPPQTSQQTEVAEVVVLTARPATVISNSSTSSPAPASEQKAGPNADHRMRGQAHQGDVSLRGMTQDSSKIHPRLDPLEDKKGSEGSEWDRGSGPGLDVDQEWTSLVNTATQAIEKNVEVGGAPARPPPPPPSQWPPHHLPTHSTSGTETPILHDRVAQLERRLAEEQQRSEQLEDEVSQLRNENRKLQEDSRAAAQQLHQFTEWFFNTIDKT</sequence>
<keyword evidence="1 5" id="KW-0768">Sushi</keyword>
<feature type="compositionally biased region" description="Basic and acidic residues" evidence="6">
    <location>
        <begin position="923"/>
        <end position="933"/>
    </location>
</feature>
<dbReference type="PROSITE" id="PS50923">
    <property type="entry name" value="SUSHI"/>
    <property type="match status" value="4"/>
</dbReference>
<feature type="domain" description="Sushi" evidence="9">
    <location>
        <begin position="198"/>
        <end position="264"/>
    </location>
</feature>
<evidence type="ECO:0000256" key="8">
    <source>
        <dbReference type="SAM" id="SignalP"/>
    </source>
</evidence>
<dbReference type="Pfam" id="PF00084">
    <property type="entry name" value="Sushi"/>
    <property type="match status" value="4"/>
</dbReference>
<feature type="compositionally biased region" description="Pro residues" evidence="6">
    <location>
        <begin position="466"/>
        <end position="480"/>
    </location>
</feature>
<dbReference type="EMBL" id="GDRN01091152">
    <property type="protein sequence ID" value="JAI60322.1"/>
    <property type="molecule type" value="Transcribed_RNA"/>
</dbReference>
<evidence type="ECO:0000313" key="10">
    <source>
        <dbReference type="EMBL" id="JAI60322.1"/>
    </source>
</evidence>
<keyword evidence="8" id="KW-0732">Signal</keyword>
<feature type="compositionally biased region" description="Polar residues" evidence="6">
    <location>
        <begin position="862"/>
        <end position="875"/>
    </location>
</feature>
<feature type="region of interest" description="Disordered" evidence="6">
    <location>
        <begin position="514"/>
        <end position="534"/>
    </location>
</feature>
<feature type="region of interest" description="Disordered" evidence="6">
    <location>
        <begin position="1032"/>
        <end position="1195"/>
    </location>
</feature>
<dbReference type="Gene3D" id="2.10.70.10">
    <property type="entry name" value="Complement Module, domain 1"/>
    <property type="match status" value="5"/>
</dbReference>
<feature type="domain" description="Sushi" evidence="9">
    <location>
        <begin position="107"/>
        <end position="197"/>
    </location>
</feature>
<evidence type="ECO:0000256" key="3">
    <source>
        <dbReference type="ARBA" id="ARBA00023157"/>
    </source>
</evidence>
<feature type="region of interest" description="Disordered" evidence="6">
    <location>
        <begin position="551"/>
        <end position="615"/>
    </location>
</feature>
<evidence type="ECO:0000256" key="1">
    <source>
        <dbReference type="ARBA" id="ARBA00022659"/>
    </source>
</evidence>
<dbReference type="PANTHER" id="PTHR19325:SF575">
    <property type="entry name" value="LOCOMOTION-RELATED PROTEIN HIKARU GENKI"/>
    <property type="match status" value="1"/>
</dbReference>
<protein>
    <recommendedName>
        <fullName evidence="9">Sushi domain-containing protein</fullName>
    </recommendedName>
</protein>
<feature type="compositionally biased region" description="Low complexity" evidence="6">
    <location>
        <begin position="878"/>
        <end position="890"/>
    </location>
</feature>
<feature type="domain" description="Sushi" evidence="9">
    <location>
        <begin position="272"/>
        <end position="339"/>
    </location>
</feature>
<proteinExistence type="predicted"/>
<evidence type="ECO:0000256" key="2">
    <source>
        <dbReference type="ARBA" id="ARBA00022737"/>
    </source>
</evidence>
<feature type="compositionally biased region" description="Polar residues" evidence="6">
    <location>
        <begin position="1108"/>
        <end position="1120"/>
    </location>
</feature>
<organism evidence="10">
    <name type="scientific">Scylla olivacea</name>
    <name type="common">Orange mud crab</name>
    <name type="synonym">Cancer olivacea</name>
    <dbReference type="NCBI Taxonomy" id="85551"/>
    <lineage>
        <taxon>Eukaryota</taxon>
        <taxon>Metazoa</taxon>
        <taxon>Ecdysozoa</taxon>
        <taxon>Arthropoda</taxon>
        <taxon>Crustacea</taxon>
        <taxon>Multicrustacea</taxon>
        <taxon>Malacostraca</taxon>
        <taxon>Eumalacostraca</taxon>
        <taxon>Eucarida</taxon>
        <taxon>Decapoda</taxon>
        <taxon>Pleocyemata</taxon>
        <taxon>Brachyura</taxon>
        <taxon>Eubrachyura</taxon>
        <taxon>Portunoidea</taxon>
        <taxon>Portunidae</taxon>
        <taxon>Portuninae</taxon>
        <taxon>Scylla</taxon>
    </lineage>
</organism>
<evidence type="ECO:0000256" key="5">
    <source>
        <dbReference type="PROSITE-ProRule" id="PRU00302"/>
    </source>
</evidence>
<dbReference type="InterPro" id="IPR000436">
    <property type="entry name" value="Sushi_SCR_CCP_dom"/>
</dbReference>
<feature type="compositionally biased region" description="Low complexity" evidence="6">
    <location>
        <begin position="677"/>
        <end position="709"/>
    </location>
</feature>
<dbReference type="SMART" id="SM00032">
    <property type="entry name" value="CCP"/>
    <property type="match status" value="5"/>
</dbReference>
<feature type="compositionally biased region" description="Basic and acidic residues" evidence="6">
    <location>
        <begin position="833"/>
        <end position="842"/>
    </location>
</feature>
<evidence type="ECO:0000259" key="9">
    <source>
        <dbReference type="PROSITE" id="PS50923"/>
    </source>
</evidence>
<comment type="caution">
    <text evidence="5">Lacks conserved residue(s) required for the propagation of feature annotation.</text>
</comment>
<keyword evidence="2" id="KW-0677">Repeat</keyword>
<dbReference type="InterPro" id="IPR050350">
    <property type="entry name" value="Compl-Cell_Adhes-Reg"/>
</dbReference>
<feature type="compositionally biased region" description="Polar residues" evidence="6">
    <location>
        <begin position="967"/>
        <end position="977"/>
    </location>
</feature>
<feature type="compositionally biased region" description="Low complexity" evidence="6">
    <location>
        <begin position="1032"/>
        <end position="1044"/>
    </location>
</feature>